<dbReference type="GO" id="GO:0008652">
    <property type="term" value="P:amino acid biosynthetic process"/>
    <property type="evidence" value="ECO:0007669"/>
    <property type="project" value="UniProtKB-KW"/>
</dbReference>
<dbReference type="SUPFAM" id="SSF52540">
    <property type="entry name" value="P-loop containing nucleoside triphosphate hydrolases"/>
    <property type="match status" value="1"/>
</dbReference>
<evidence type="ECO:0000256" key="2">
    <source>
        <dbReference type="ARBA" id="ARBA00022679"/>
    </source>
</evidence>
<comment type="caution">
    <text evidence="7">Lacks conserved residue(s) required for the propagation of feature annotation.</text>
</comment>
<evidence type="ECO:0000256" key="3">
    <source>
        <dbReference type="ARBA" id="ARBA00022741"/>
    </source>
</evidence>
<dbReference type="EMBL" id="UGGP01000001">
    <property type="protein sequence ID" value="STO07870.1"/>
    <property type="molecule type" value="Genomic_DNA"/>
</dbReference>
<sequence>MSRPFYIIGFMGTGKSSLKRYLETTNHVIDLDEVFERRFGTDIGTYFACHGEAAFRHRETELLRTANADFIVTGGGVVERAENLDWMLRNGTVVALDLSFETCWERIRHSNRPLVKRGKDSVRALYERRRPLYAQAHLTMDASIGTAAIADKLYRLKEEDK</sequence>
<dbReference type="PANTHER" id="PTHR21087">
    <property type="entry name" value="SHIKIMATE KINASE"/>
    <property type="match status" value="1"/>
</dbReference>
<dbReference type="InterPro" id="IPR027417">
    <property type="entry name" value="P-loop_NTPase"/>
</dbReference>
<dbReference type="AlphaFoldDB" id="A0A377FSS8"/>
<keyword evidence="1 7" id="KW-0028">Amino-acid biosynthesis</keyword>
<dbReference type="GO" id="GO:0004765">
    <property type="term" value="F:shikimate kinase activity"/>
    <property type="evidence" value="ECO:0007669"/>
    <property type="project" value="UniProtKB-UniRule"/>
</dbReference>
<dbReference type="CDD" id="cd00464">
    <property type="entry name" value="SK"/>
    <property type="match status" value="1"/>
</dbReference>
<keyword evidence="3 7" id="KW-0547">Nucleotide-binding</keyword>
<evidence type="ECO:0000256" key="7">
    <source>
        <dbReference type="HAMAP-Rule" id="MF_00109"/>
    </source>
</evidence>
<keyword evidence="2 7" id="KW-0808">Transferase</keyword>
<comment type="cofactor">
    <cofactor evidence="7">
        <name>Mg(2+)</name>
        <dbReference type="ChEBI" id="CHEBI:18420"/>
    </cofactor>
    <text evidence="7">Binds 1 Mg(2+) ion per subunit.</text>
</comment>
<dbReference type="RefSeq" id="WP_024371502.1">
    <property type="nucleotide sequence ID" value="NZ_UGGP01000001.1"/>
</dbReference>
<comment type="subcellular location">
    <subcellularLocation>
        <location evidence="7">Cytoplasm</location>
    </subcellularLocation>
</comment>
<keyword evidence="4 7" id="KW-0418">Kinase</keyword>
<dbReference type="GO" id="GO:0005524">
    <property type="term" value="F:ATP binding"/>
    <property type="evidence" value="ECO:0007669"/>
    <property type="project" value="UniProtKB-UniRule"/>
</dbReference>
<keyword evidence="7" id="KW-0460">Magnesium</keyword>
<dbReference type="PANTHER" id="PTHR21087:SF16">
    <property type="entry name" value="SHIKIMATE KINASE 1, CHLOROPLASTIC"/>
    <property type="match status" value="1"/>
</dbReference>
<dbReference type="Gene3D" id="3.40.50.300">
    <property type="entry name" value="P-loop containing nucleotide triphosphate hydrolases"/>
    <property type="match status" value="1"/>
</dbReference>
<dbReference type="InterPro" id="IPR031322">
    <property type="entry name" value="Shikimate/glucono_kinase"/>
</dbReference>
<dbReference type="HAMAP" id="MF_00109">
    <property type="entry name" value="Shikimate_kinase"/>
    <property type="match status" value="1"/>
</dbReference>
<name>A0A377FSS8_9BACL</name>
<evidence type="ECO:0000256" key="4">
    <source>
        <dbReference type="ARBA" id="ARBA00022777"/>
    </source>
</evidence>
<dbReference type="Proteomes" id="UP000254060">
    <property type="component" value="Unassembled WGS sequence"/>
</dbReference>
<dbReference type="GO" id="GO:0009423">
    <property type="term" value="P:chorismate biosynthetic process"/>
    <property type="evidence" value="ECO:0007669"/>
    <property type="project" value="UniProtKB-UniRule"/>
</dbReference>
<comment type="function">
    <text evidence="7">Catalyzes the specific phosphorylation of the 3-hydroxyl group of shikimic acid using ATP as a cosubstrate.</text>
</comment>
<reference evidence="8 9" key="1">
    <citation type="submission" date="2018-06" db="EMBL/GenBank/DDBJ databases">
        <authorList>
            <consortium name="Pathogen Informatics"/>
            <person name="Doyle S."/>
        </authorList>
    </citation>
    <scope>NUCLEOTIDE SEQUENCE [LARGE SCALE GENOMIC DNA]</scope>
    <source>
        <strain evidence="8 9">NCTC13163</strain>
    </source>
</reference>
<keyword evidence="5 7" id="KW-0067">ATP-binding</keyword>
<dbReference type="UniPathway" id="UPA00053">
    <property type="reaction ID" value="UER00088"/>
</dbReference>
<protein>
    <recommendedName>
        <fullName evidence="7">Shikimate kinase</fullName>
        <shortName evidence="7">SK</shortName>
        <ecNumber evidence="7">2.7.1.71</ecNumber>
    </recommendedName>
</protein>
<feature type="binding site" evidence="7">
    <location>
        <begin position="12"/>
        <end position="17"/>
    </location>
    <ligand>
        <name>ATP</name>
        <dbReference type="ChEBI" id="CHEBI:30616"/>
    </ligand>
</feature>
<evidence type="ECO:0000256" key="5">
    <source>
        <dbReference type="ARBA" id="ARBA00022840"/>
    </source>
</evidence>
<dbReference type="SMR" id="A0A377FSS8"/>
<dbReference type="InterPro" id="IPR000623">
    <property type="entry name" value="Shikimate_kinase/TSH1"/>
</dbReference>
<evidence type="ECO:0000256" key="6">
    <source>
        <dbReference type="ARBA" id="ARBA00023141"/>
    </source>
</evidence>
<evidence type="ECO:0000256" key="1">
    <source>
        <dbReference type="ARBA" id="ARBA00022605"/>
    </source>
</evidence>
<feature type="binding site" evidence="7">
    <location>
        <position position="56"/>
    </location>
    <ligand>
        <name>substrate</name>
    </ligand>
</feature>
<keyword evidence="7" id="KW-0479">Metal-binding</keyword>
<comment type="catalytic activity">
    <reaction evidence="7">
        <text>shikimate + ATP = 3-phosphoshikimate + ADP + H(+)</text>
        <dbReference type="Rhea" id="RHEA:13121"/>
        <dbReference type="ChEBI" id="CHEBI:15378"/>
        <dbReference type="ChEBI" id="CHEBI:30616"/>
        <dbReference type="ChEBI" id="CHEBI:36208"/>
        <dbReference type="ChEBI" id="CHEBI:145989"/>
        <dbReference type="ChEBI" id="CHEBI:456216"/>
        <dbReference type="EC" id="2.7.1.71"/>
    </reaction>
</comment>
<evidence type="ECO:0000313" key="9">
    <source>
        <dbReference type="Proteomes" id="UP000254060"/>
    </source>
</evidence>
<comment type="pathway">
    <text evidence="7">Metabolic intermediate biosynthesis; chorismate biosynthesis; chorismate from D-erythrose 4-phosphate and phosphoenolpyruvate: step 5/7.</text>
</comment>
<feature type="binding site" evidence="7">
    <location>
        <position position="129"/>
    </location>
    <ligand>
        <name>substrate</name>
    </ligand>
</feature>
<accession>A0A377FSS8</accession>
<dbReference type="GO" id="GO:0000287">
    <property type="term" value="F:magnesium ion binding"/>
    <property type="evidence" value="ECO:0007669"/>
    <property type="project" value="UniProtKB-UniRule"/>
</dbReference>
<dbReference type="GO" id="GO:0005829">
    <property type="term" value="C:cytosol"/>
    <property type="evidence" value="ECO:0007669"/>
    <property type="project" value="TreeGrafter"/>
</dbReference>
<dbReference type="Pfam" id="PF01202">
    <property type="entry name" value="SKI"/>
    <property type="match status" value="1"/>
</dbReference>
<dbReference type="GO" id="GO:0009073">
    <property type="term" value="P:aromatic amino acid family biosynthetic process"/>
    <property type="evidence" value="ECO:0007669"/>
    <property type="project" value="UniProtKB-KW"/>
</dbReference>
<keyword evidence="7" id="KW-0963">Cytoplasm</keyword>
<feature type="binding site" evidence="7">
    <location>
        <position position="75"/>
    </location>
    <ligand>
        <name>substrate</name>
    </ligand>
</feature>
<gene>
    <name evidence="7 8" type="primary">aroK</name>
    <name evidence="8" type="ORF">NCTC13163_01231</name>
</gene>
<proteinExistence type="inferred from homology"/>
<dbReference type="STRING" id="1397694.GCA_000702585_01735"/>
<keyword evidence="6 7" id="KW-0057">Aromatic amino acid biosynthesis</keyword>
<feature type="binding site" evidence="7">
    <location>
        <position position="16"/>
    </location>
    <ligand>
        <name>Mg(2+)</name>
        <dbReference type="ChEBI" id="CHEBI:18420"/>
    </ligand>
</feature>
<feature type="binding site" evidence="7">
    <location>
        <position position="32"/>
    </location>
    <ligand>
        <name>substrate</name>
    </ligand>
</feature>
<dbReference type="PRINTS" id="PR01100">
    <property type="entry name" value="SHIKIMTKNASE"/>
</dbReference>
<dbReference type="EC" id="2.7.1.71" evidence="7"/>
<comment type="subunit">
    <text evidence="7">Monomer.</text>
</comment>
<evidence type="ECO:0000313" key="8">
    <source>
        <dbReference type="EMBL" id="STO07870.1"/>
    </source>
</evidence>
<organism evidence="8 9">
    <name type="scientific">Exiguobacterium aurantiacum</name>
    <dbReference type="NCBI Taxonomy" id="33987"/>
    <lineage>
        <taxon>Bacteria</taxon>
        <taxon>Bacillati</taxon>
        <taxon>Bacillota</taxon>
        <taxon>Bacilli</taxon>
        <taxon>Bacillales</taxon>
        <taxon>Bacillales Family XII. Incertae Sedis</taxon>
        <taxon>Exiguobacterium</taxon>
    </lineage>
</organism>
<comment type="similarity">
    <text evidence="7">Belongs to the shikimate kinase family.</text>
</comment>
<feature type="binding site" evidence="7">
    <location>
        <position position="112"/>
    </location>
    <ligand>
        <name>ATP</name>
        <dbReference type="ChEBI" id="CHEBI:30616"/>
    </ligand>
</feature>